<feature type="domain" description="Amine oxidase" evidence="5">
    <location>
        <begin position="28"/>
        <end position="462"/>
    </location>
</feature>
<dbReference type="InterPro" id="IPR002937">
    <property type="entry name" value="Amino_oxidase"/>
</dbReference>
<dbReference type="Proteomes" id="UP000655044">
    <property type="component" value="Unassembled WGS sequence"/>
</dbReference>
<gene>
    <name evidence="6" type="ORF">Pro02_29460</name>
</gene>
<protein>
    <submittedName>
        <fullName evidence="6">Monooxygenase</fullName>
    </submittedName>
</protein>
<dbReference type="AlphaFoldDB" id="A0A8J3S6U8"/>
<evidence type="ECO:0000256" key="4">
    <source>
        <dbReference type="PIRSR" id="PIRSR601613-1"/>
    </source>
</evidence>
<dbReference type="EMBL" id="BOOI01000024">
    <property type="protein sequence ID" value="GIH84538.1"/>
    <property type="molecule type" value="Genomic_DNA"/>
</dbReference>
<comment type="cofactor">
    <cofactor evidence="1">
        <name>FAD</name>
        <dbReference type="ChEBI" id="CHEBI:57692"/>
    </cofactor>
</comment>
<accession>A0A8J3S6U8</accession>
<evidence type="ECO:0000313" key="7">
    <source>
        <dbReference type="Proteomes" id="UP000655044"/>
    </source>
</evidence>
<dbReference type="InterPro" id="IPR036188">
    <property type="entry name" value="FAD/NAD-bd_sf"/>
</dbReference>
<evidence type="ECO:0000259" key="5">
    <source>
        <dbReference type="Pfam" id="PF01593"/>
    </source>
</evidence>
<dbReference type="InterPro" id="IPR050703">
    <property type="entry name" value="Flavin_MAO"/>
</dbReference>
<evidence type="ECO:0000256" key="1">
    <source>
        <dbReference type="ARBA" id="ARBA00001974"/>
    </source>
</evidence>
<feature type="binding site" evidence="4">
    <location>
        <begin position="48"/>
        <end position="49"/>
    </location>
    <ligand>
        <name>FAD</name>
        <dbReference type="ChEBI" id="CHEBI:57692"/>
    </ligand>
</feature>
<evidence type="ECO:0000256" key="3">
    <source>
        <dbReference type="ARBA" id="ARBA00023002"/>
    </source>
</evidence>
<dbReference type="SUPFAM" id="SSF54373">
    <property type="entry name" value="FAD-linked reductases, C-terminal domain"/>
    <property type="match status" value="1"/>
</dbReference>
<name>A0A8J3S6U8_PLARO</name>
<comment type="similarity">
    <text evidence="2">Belongs to the flavin monoamine oxidase family.</text>
</comment>
<dbReference type="SUPFAM" id="SSF51905">
    <property type="entry name" value="FAD/NAD(P)-binding domain"/>
    <property type="match status" value="1"/>
</dbReference>
<evidence type="ECO:0000256" key="2">
    <source>
        <dbReference type="ARBA" id="ARBA00005995"/>
    </source>
</evidence>
<keyword evidence="7" id="KW-1185">Reference proteome</keyword>
<feature type="binding site" evidence="4">
    <location>
        <position position="438"/>
    </location>
    <ligand>
        <name>FAD</name>
        <dbReference type="ChEBI" id="CHEBI:57692"/>
    </ligand>
</feature>
<organism evidence="6 7">
    <name type="scientific">Planobispora rosea</name>
    <dbReference type="NCBI Taxonomy" id="35762"/>
    <lineage>
        <taxon>Bacteria</taxon>
        <taxon>Bacillati</taxon>
        <taxon>Actinomycetota</taxon>
        <taxon>Actinomycetes</taxon>
        <taxon>Streptosporangiales</taxon>
        <taxon>Streptosporangiaceae</taxon>
        <taxon>Planobispora</taxon>
    </lineage>
</organism>
<comment type="caution">
    <text evidence="6">The sequence shown here is derived from an EMBL/GenBank/DDBJ whole genome shotgun (WGS) entry which is preliminary data.</text>
</comment>
<feature type="binding site" evidence="4">
    <location>
        <position position="200"/>
    </location>
    <ligand>
        <name>substrate</name>
    </ligand>
</feature>
<dbReference type="Gene3D" id="3.50.50.60">
    <property type="entry name" value="FAD/NAD(P)-binding domain"/>
    <property type="match status" value="1"/>
</dbReference>
<keyword evidence="6" id="KW-0503">Monooxygenase</keyword>
<dbReference type="InterPro" id="IPR001613">
    <property type="entry name" value="Flavin_amine_oxidase"/>
</dbReference>
<dbReference type="Pfam" id="PF01593">
    <property type="entry name" value="Amino_oxidase"/>
    <property type="match status" value="1"/>
</dbReference>
<dbReference type="RefSeq" id="WP_189242124.1">
    <property type="nucleotide sequence ID" value="NZ_BMQP01000009.1"/>
</dbReference>
<dbReference type="PANTHER" id="PTHR43563:SF1">
    <property type="entry name" value="AMINE OXIDASE [FLAVIN-CONTAINING] B"/>
    <property type="match status" value="1"/>
</dbReference>
<reference evidence="6" key="1">
    <citation type="submission" date="2021-01" db="EMBL/GenBank/DDBJ databases">
        <title>Whole genome shotgun sequence of Planobispora rosea NBRC 15558.</title>
        <authorList>
            <person name="Komaki H."/>
            <person name="Tamura T."/>
        </authorList>
    </citation>
    <scope>NUCLEOTIDE SEQUENCE</scope>
    <source>
        <strain evidence="6">NBRC 15558</strain>
    </source>
</reference>
<dbReference type="GO" id="GO:0004497">
    <property type="term" value="F:monooxygenase activity"/>
    <property type="evidence" value="ECO:0007669"/>
    <property type="project" value="UniProtKB-KW"/>
</dbReference>
<feature type="binding site" evidence="4">
    <location>
        <position position="353"/>
    </location>
    <ligand>
        <name>substrate</name>
    </ligand>
</feature>
<dbReference type="PANTHER" id="PTHR43563">
    <property type="entry name" value="AMINE OXIDASE"/>
    <property type="match status" value="1"/>
</dbReference>
<dbReference type="PRINTS" id="PR00757">
    <property type="entry name" value="AMINEOXDASEF"/>
</dbReference>
<proteinExistence type="inferred from homology"/>
<keyword evidence="3" id="KW-0560">Oxidoreductase</keyword>
<evidence type="ECO:0000313" key="6">
    <source>
        <dbReference type="EMBL" id="GIH84538.1"/>
    </source>
</evidence>
<sequence length="466" mass="49401">MQVHTASANHLPAVPSGEVDVVVVGAGLAGLLAARRLQQAGMNVVVCEAKDRLGGRMLTMTSRVGAPVDAGAAWVGPGQKAVLALLEELGIALVPQYDDGANLLHVDGRTYRYRGSVPPVGPMGLLDLGRAQYALDRMAHRLGPPPWQGTYARRLDAQTFGGWMRRHVHTRAGRMVLEAAAASGFGCRPEALSLLAFAAHVGGAGGLSSLLEVSGALKYRIAGGAGSLTSRLAADLDGRILTGHPITHISRTDRTACVKGPGSAPITARHVLITADPATAQAITHDPPLPSARAELQRRWQMGHAGKSHLVYSRPWWRDQGLTGAAVTDRGLARMTFDVSPPGPDAPGVLLAFVDLGDVDDPALLRAGAAPERERQVLDDLEALFGEHVRDPLDHLEHDWAAEPWQSGCVPAPPPGLLVSHHPWLTHAVGPLHWAGAETSYRWEGHMDGAVRSAGRAVTEVLTARR</sequence>